<reference evidence="4 5" key="1">
    <citation type="submission" date="2023-04" db="EMBL/GenBank/DDBJ databases">
        <title>Luteimonas endophyticus RD2P54.</title>
        <authorList>
            <person name="Sun J.-Q."/>
        </authorList>
    </citation>
    <scope>NUCLEOTIDE SEQUENCE [LARGE SCALE GENOMIC DNA]</scope>
    <source>
        <strain evidence="4 5">RD2P54</strain>
    </source>
</reference>
<evidence type="ECO:0000259" key="3">
    <source>
        <dbReference type="PROSITE" id="PS51000"/>
    </source>
</evidence>
<dbReference type="PANTHER" id="PTHR34580">
    <property type="match status" value="1"/>
</dbReference>
<dbReference type="InterPro" id="IPR028349">
    <property type="entry name" value="PafC-like"/>
</dbReference>
<accession>A0ABT6JB81</accession>
<dbReference type="Pfam" id="PF08279">
    <property type="entry name" value="HTH_11"/>
    <property type="match status" value="1"/>
</dbReference>
<dbReference type="RefSeq" id="WP_280575375.1">
    <property type="nucleotide sequence ID" value="NZ_JARXRM010000043.1"/>
</dbReference>
<evidence type="ECO:0000256" key="2">
    <source>
        <dbReference type="ARBA" id="ARBA00023163"/>
    </source>
</evidence>
<dbReference type="Proteomes" id="UP001156940">
    <property type="component" value="Unassembled WGS sequence"/>
</dbReference>
<dbReference type="EMBL" id="JARXRM010000043">
    <property type="protein sequence ID" value="MDH5824079.1"/>
    <property type="molecule type" value="Genomic_DNA"/>
</dbReference>
<evidence type="ECO:0000313" key="5">
    <source>
        <dbReference type="Proteomes" id="UP001156940"/>
    </source>
</evidence>
<keyword evidence="1" id="KW-0805">Transcription regulation</keyword>
<evidence type="ECO:0000313" key="4">
    <source>
        <dbReference type="EMBL" id="MDH5824079.1"/>
    </source>
</evidence>
<dbReference type="InterPro" id="IPR057727">
    <property type="entry name" value="WCX_dom"/>
</dbReference>
<proteinExistence type="predicted"/>
<sequence length="331" mass="35912">MLETSARLLRLLSLLQARRFWSGPALAERLGVTPRTVRRDADKLRSLGYPVRSSGGVAGGYQLGAGSTLPPLLLEDDEALAVALGLRMATTGSVAGMEESAVGALTKLEQVLPARLRRRVRALHSAVAPLAMGGPLVQPEVLTMLGGACRGEQRVEFRYRDHQGRASAREVEPQGLVCASGRWYLVGWDLQRQDWRTFRVDRIDPRIATGQRFLPRPVPGGDLAAYVSRNIASAPYPMRARVVLHAPHARMTAAIPPLVARLEPLDDGRCLLEAGAQSPETLTYHLAMLGVEFEVLEPPELMAHVAAMAGRLTRAARAQAIPERAPAAAKR</sequence>
<dbReference type="InterPro" id="IPR026881">
    <property type="entry name" value="WYL_dom"/>
</dbReference>
<feature type="domain" description="HTH deoR-type" evidence="3">
    <location>
        <begin position="4"/>
        <end position="59"/>
    </location>
</feature>
<dbReference type="Pfam" id="PF13280">
    <property type="entry name" value="WYL"/>
    <property type="match status" value="1"/>
</dbReference>
<dbReference type="InterPro" id="IPR013196">
    <property type="entry name" value="HTH_11"/>
</dbReference>
<comment type="caution">
    <text evidence="4">The sequence shown here is derived from an EMBL/GenBank/DDBJ whole genome shotgun (WGS) entry which is preliminary data.</text>
</comment>
<dbReference type="PROSITE" id="PS51000">
    <property type="entry name" value="HTH_DEOR_2"/>
    <property type="match status" value="1"/>
</dbReference>
<dbReference type="SUPFAM" id="SSF46785">
    <property type="entry name" value="Winged helix' DNA-binding domain"/>
    <property type="match status" value="1"/>
</dbReference>
<dbReference type="InterPro" id="IPR036388">
    <property type="entry name" value="WH-like_DNA-bd_sf"/>
</dbReference>
<name>A0ABT6JB81_9GAMM</name>
<dbReference type="SMART" id="SM00420">
    <property type="entry name" value="HTH_DEOR"/>
    <property type="match status" value="1"/>
</dbReference>
<dbReference type="PROSITE" id="PS52050">
    <property type="entry name" value="WYL"/>
    <property type="match status" value="1"/>
</dbReference>
<organism evidence="4 5">
    <name type="scientific">Luteimonas endophytica</name>
    <dbReference type="NCBI Taxonomy" id="3042023"/>
    <lineage>
        <taxon>Bacteria</taxon>
        <taxon>Pseudomonadati</taxon>
        <taxon>Pseudomonadota</taxon>
        <taxon>Gammaproteobacteria</taxon>
        <taxon>Lysobacterales</taxon>
        <taxon>Lysobacteraceae</taxon>
        <taxon>Luteimonas</taxon>
    </lineage>
</organism>
<keyword evidence="5" id="KW-1185">Reference proteome</keyword>
<keyword evidence="2" id="KW-0804">Transcription</keyword>
<protein>
    <submittedName>
        <fullName evidence="4">YafY family protein</fullName>
    </submittedName>
</protein>
<gene>
    <name evidence="4" type="ORF">QFW77_13940</name>
</gene>
<dbReference type="InterPro" id="IPR051534">
    <property type="entry name" value="CBASS_pafABC_assoc_protein"/>
</dbReference>
<dbReference type="InterPro" id="IPR036390">
    <property type="entry name" value="WH_DNA-bd_sf"/>
</dbReference>
<evidence type="ECO:0000256" key="1">
    <source>
        <dbReference type="ARBA" id="ARBA00023015"/>
    </source>
</evidence>
<dbReference type="Pfam" id="PF25583">
    <property type="entry name" value="WCX"/>
    <property type="match status" value="1"/>
</dbReference>
<dbReference type="InterPro" id="IPR001034">
    <property type="entry name" value="DeoR_HTH"/>
</dbReference>
<dbReference type="PIRSF" id="PIRSF016838">
    <property type="entry name" value="PafC"/>
    <property type="match status" value="1"/>
</dbReference>
<dbReference type="PANTHER" id="PTHR34580:SF3">
    <property type="entry name" value="PROTEIN PAFB"/>
    <property type="match status" value="1"/>
</dbReference>
<dbReference type="Gene3D" id="1.10.10.10">
    <property type="entry name" value="Winged helix-like DNA-binding domain superfamily/Winged helix DNA-binding domain"/>
    <property type="match status" value="1"/>
</dbReference>